<keyword evidence="1" id="KW-0732">Signal</keyword>
<comment type="caution">
    <text evidence="2">The sequence shown here is derived from an EMBL/GenBank/DDBJ whole genome shotgun (WGS) entry which is preliminary data.</text>
</comment>
<protein>
    <submittedName>
        <fullName evidence="2">Uncharacterized protein</fullName>
    </submittedName>
</protein>
<dbReference type="AlphaFoldDB" id="A0A8B6ES51"/>
<organism evidence="2 3">
    <name type="scientific">Mytilus galloprovincialis</name>
    <name type="common">Mediterranean mussel</name>
    <dbReference type="NCBI Taxonomy" id="29158"/>
    <lineage>
        <taxon>Eukaryota</taxon>
        <taxon>Metazoa</taxon>
        <taxon>Spiralia</taxon>
        <taxon>Lophotrochozoa</taxon>
        <taxon>Mollusca</taxon>
        <taxon>Bivalvia</taxon>
        <taxon>Autobranchia</taxon>
        <taxon>Pteriomorphia</taxon>
        <taxon>Mytilida</taxon>
        <taxon>Mytiloidea</taxon>
        <taxon>Mytilidae</taxon>
        <taxon>Mytilinae</taxon>
        <taxon>Mytilus</taxon>
    </lineage>
</organism>
<evidence type="ECO:0000313" key="3">
    <source>
        <dbReference type="Proteomes" id="UP000596742"/>
    </source>
</evidence>
<feature type="signal peptide" evidence="1">
    <location>
        <begin position="1"/>
        <end position="22"/>
    </location>
</feature>
<dbReference type="EMBL" id="UYJE01005649">
    <property type="protein sequence ID" value="VDI39069.1"/>
    <property type="molecule type" value="Genomic_DNA"/>
</dbReference>
<feature type="chain" id="PRO_5032902309" evidence="1">
    <location>
        <begin position="23"/>
        <end position="574"/>
    </location>
</feature>
<proteinExistence type="predicted"/>
<evidence type="ECO:0000313" key="2">
    <source>
        <dbReference type="EMBL" id="VDI39069.1"/>
    </source>
</evidence>
<accession>A0A8B6ES51</accession>
<dbReference type="OrthoDB" id="6122844at2759"/>
<gene>
    <name evidence="2" type="ORF">MGAL_10B091117</name>
</gene>
<name>A0A8B6ES51_MYTGA</name>
<evidence type="ECO:0000256" key="1">
    <source>
        <dbReference type="SAM" id="SignalP"/>
    </source>
</evidence>
<keyword evidence="3" id="KW-1185">Reference proteome</keyword>
<reference evidence="2" key="1">
    <citation type="submission" date="2018-11" db="EMBL/GenBank/DDBJ databases">
        <authorList>
            <person name="Alioto T."/>
            <person name="Alioto T."/>
        </authorList>
    </citation>
    <scope>NUCLEOTIDE SEQUENCE</scope>
</reference>
<dbReference type="Proteomes" id="UP000596742">
    <property type="component" value="Unassembled WGS sequence"/>
</dbReference>
<feature type="non-terminal residue" evidence="2">
    <location>
        <position position="1"/>
    </location>
</feature>
<sequence>MRSVKLIFLCVLCFSKLFGALGQRLGFGAQPPSPFGGGNIFVPQNFPRPVDQTIDLEQTGSFTLSPPDGSAGVQLLETTVRDGNRIILQEGGQQNEQGGQRQNFGQQVFLPNLQRGGQQGFLPNLQGGGQQAFITQPGGLFNNQNQEVRFVQTGGGFGNPFPGIQLPVATLMAPIPNTNPFLGPPNSPSGRLVNAIISGIPGNPLPTAIPSNQVNIGQRLPMGNIQGNLPMSANQFQMQGNPVLQGNTFQQNQGNQFQQNQGNQFQQIQGNQQFQRALPTGTPNTQDGVVNAVNSISGSNTFDERFNLIDPTTNNAVQDVSNPGVQNQQGQFQVNQNFQLPSQNSIFPQQNQFQNQGQVTGNINNQFRGPNVGFPGQNSQLSRFDPPPPQFIGNQFNNVPRSEFANDNDIRSSNTRAILQANDLNVTLTHPMDPTVGLFLTDVLLNTLPQRANTIFRDFGQQGFTDIFPGQPQPTSIPDIINTLAPGLTLSTRFTTMAPPSTTTVAEYSCQHSKCGKGQACVYDEKYRCPKWIPLLQCKCLAGCMYNDWFIRKNFVIPVDRCGNHCACERDDGV</sequence>